<proteinExistence type="predicted"/>
<dbReference type="SMART" id="SM00360">
    <property type="entry name" value="RRM"/>
    <property type="match status" value="1"/>
</dbReference>
<reference evidence="4" key="1">
    <citation type="journal article" date="2023" name="Nat. Commun.">
        <title>Diploid and tetraploid genomes of Acorus and the evolution of monocots.</title>
        <authorList>
            <person name="Ma L."/>
            <person name="Liu K.W."/>
            <person name="Li Z."/>
            <person name="Hsiao Y.Y."/>
            <person name="Qi Y."/>
            <person name="Fu T."/>
            <person name="Tang G.D."/>
            <person name="Zhang D."/>
            <person name="Sun W.H."/>
            <person name="Liu D.K."/>
            <person name="Li Y."/>
            <person name="Chen G.Z."/>
            <person name="Liu X.D."/>
            <person name="Liao X.Y."/>
            <person name="Jiang Y.T."/>
            <person name="Yu X."/>
            <person name="Hao Y."/>
            <person name="Huang J."/>
            <person name="Zhao X.W."/>
            <person name="Ke S."/>
            <person name="Chen Y.Y."/>
            <person name="Wu W.L."/>
            <person name="Hsu J.L."/>
            <person name="Lin Y.F."/>
            <person name="Huang M.D."/>
            <person name="Li C.Y."/>
            <person name="Huang L."/>
            <person name="Wang Z.W."/>
            <person name="Zhao X."/>
            <person name="Zhong W.Y."/>
            <person name="Peng D.H."/>
            <person name="Ahmad S."/>
            <person name="Lan S."/>
            <person name="Zhang J.S."/>
            <person name="Tsai W.C."/>
            <person name="Van de Peer Y."/>
            <person name="Liu Z.J."/>
        </authorList>
    </citation>
    <scope>NUCLEOTIDE SEQUENCE</scope>
    <source>
        <strain evidence="4">CP</strain>
    </source>
</reference>
<gene>
    <name evidence="4" type="primary">RNP1</name>
    <name evidence="4" type="ORF">QJS10_CPB20g01637</name>
</gene>
<protein>
    <submittedName>
        <fullName evidence="4">Heterogeneous nuclear ribonucleoprotein 1</fullName>
    </submittedName>
</protein>
<dbReference type="EMBL" id="JAUJYO010000020">
    <property type="protein sequence ID" value="KAK1286916.1"/>
    <property type="molecule type" value="Genomic_DNA"/>
</dbReference>
<dbReference type="PANTHER" id="PTHR11176:SF57">
    <property type="entry name" value="PROTEIN BOULE"/>
    <property type="match status" value="1"/>
</dbReference>
<keyword evidence="4" id="KW-0687">Ribonucleoprotein</keyword>
<accession>A0AAV9CDI6</accession>
<dbReference type="Proteomes" id="UP001180020">
    <property type="component" value="Unassembled WGS sequence"/>
</dbReference>
<dbReference type="PROSITE" id="PS50102">
    <property type="entry name" value="RRM"/>
    <property type="match status" value="1"/>
</dbReference>
<feature type="domain" description="RRM" evidence="3">
    <location>
        <begin position="18"/>
        <end position="95"/>
    </location>
</feature>
<dbReference type="Gene3D" id="3.30.70.330">
    <property type="match status" value="1"/>
</dbReference>
<sequence length="332" mass="37579">MRSMTSRNSQMVGDTTYTKIFVGGLAWETQRDTMRMYFEQFGEILEAVVITDKITGRSKGYGFVTFRDPDSAMRACQDPSPIIDGRRANCNLASLGAVPHRFHPSAPPRAGVLQHGWIAPIQSILRISGSNDFSGDASQHLSILRRPVFISCKPASTGFGVPTLLADGTIPSLYTPSIRRCRHPLIARSCLPIHKSRCDCGWFDNWIWFFFNERRSCCSQSETLLGFRVFVWMAVLESEDLKLSERRIPEKKSNRAVRAKTWIVDPVDTYTYDIDRSTHTMAGGTTRNEPPLVICETHSSSSCIRWKMKFPSPRYRNTMSADLTEVRPPLED</sequence>
<dbReference type="GO" id="GO:1990904">
    <property type="term" value="C:ribonucleoprotein complex"/>
    <property type="evidence" value="ECO:0007669"/>
    <property type="project" value="UniProtKB-KW"/>
</dbReference>
<evidence type="ECO:0000259" key="3">
    <source>
        <dbReference type="PROSITE" id="PS50102"/>
    </source>
</evidence>
<dbReference type="CDD" id="cd12384">
    <property type="entry name" value="RRM_RBM24_RBM38_like"/>
    <property type="match status" value="1"/>
</dbReference>
<dbReference type="SUPFAM" id="SSF54928">
    <property type="entry name" value="RNA-binding domain, RBD"/>
    <property type="match status" value="1"/>
</dbReference>
<dbReference type="AlphaFoldDB" id="A0AAV9CDI6"/>
<organism evidence="4 5">
    <name type="scientific">Acorus calamus</name>
    <name type="common">Sweet flag</name>
    <dbReference type="NCBI Taxonomy" id="4465"/>
    <lineage>
        <taxon>Eukaryota</taxon>
        <taxon>Viridiplantae</taxon>
        <taxon>Streptophyta</taxon>
        <taxon>Embryophyta</taxon>
        <taxon>Tracheophyta</taxon>
        <taxon>Spermatophyta</taxon>
        <taxon>Magnoliopsida</taxon>
        <taxon>Liliopsida</taxon>
        <taxon>Acoraceae</taxon>
        <taxon>Acorus</taxon>
    </lineage>
</organism>
<keyword evidence="1 2" id="KW-0694">RNA-binding</keyword>
<evidence type="ECO:0000256" key="2">
    <source>
        <dbReference type="PROSITE-ProRule" id="PRU00176"/>
    </source>
</evidence>
<evidence type="ECO:0000256" key="1">
    <source>
        <dbReference type="ARBA" id="ARBA00022884"/>
    </source>
</evidence>
<dbReference type="InterPro" id="IPR035979">
    <property type="entry name" value="RBD_domain_sf"/>
</dbReference>
<dbReference type="FunFam" id="3.30.70.330:FF:000250">
    <property type="entry name" value="RNA-binding (RRM/RBD/RNP motifs) family protein"/>
    <property type="match status" value="1"/>
</dbReference>
<dbReference type="GO" id="GO:0003723">
    <property type="term" value="F:RNA binding"/>
    <property type="evidence" value="ECO:0007669"/>
    <property type="project" value="UniProtKB-UniRule"/>
</dbReference>
<reference evidence="4" key="2">
    <citation type="submission" date="2023-06" db="EMBL/GenBank/DDBJ databases">
        <authorList>
            <person name="Ma L."/>
            <person name="Liu K.-W."/>
            <person name="Li Z."/>
            <person name="Hsiao Y.-Y."/>
            <person name="Qi Y."/>
            <person name="Fu T."/>
            <person name="Tang G."/>
            <person name="Zhang D."/>
            <person name="Sun W.-H."/>
            <person name="Liu D.-K."/>
            <person name="Li Y."/>
            <person name="Chen G.-Z."/>
            <person name="Liu X.-D."/>
            <person name="Liao X.-Y."/>
            <person name="Jiang Y.-T."/>
            <person name="Yu X."/>
            <person name="Hao Y."/>
            <person name="Huang J."/>
            <person name="Zhao X.-W."/>
            <person name="Ke S."/>
            <person name="Chen Y.-Y."/>
            <person name="Wu W.-L."/>
            <person name="Hsu J.-L."/>
            <person name="Lin Y.-F."/>
            <person name="Huang M.-D."/>
            <person name="Li C.-Y."/>
            <person name="Huang L."/>
            <person name="Wang Z.-W."/>
            <person name="Zhao X."/>
            <person name="Zhong W.-Y."/>
            <person name="Peng D.-H."/>
            <person name="Ahmad S."/>
            <person name="Lan S."/>
            <person name="Zhang J.-S."/>
            <person name="Tsai W.-C."/>
            <person name="Van De Peer Y."/>
            <person name="Liu Z.-J."/>
        </authorList>
    </citation>
    <scope>NUCLEOTIDE SEQUENCE</scope>
    <source>
        <strain evidence="4">CP</strain>
        <tissue evidence="4">Leaves</tissue>
    </source>
</reference>
<name>A0AAV9CDI6_ACOCL</name>
<dbReference type="Pfam" id="PF00076">
    <property type="entry name" value="RRM_1"/>
    <property type="match status" value="1"/>
</dbReference>
<keyword evidence="5" id="KW-1185">Reference proteome</keyword>
<evidence type="ECO:0000313" key="5">
    <source>
        <dbReference type="Proteomes" id="UP001180020"/>
    </source>
</evidence>
<dbReference type="InterPro" id="IPR000504">
    <property type="entry name" value="RRM_dom"/>
</dbReference>
<dbReference type="InterPro" id="IPR012677">
    <property type="entry name" value="Nucleotide-bd_a/b_plait_sf"/>
</dbReference>
<comment type="caution">
    <text evidence="4">The sequence shown here is derived from an EMBL/GenBank/DDBJ whole genome shotgun (WGS) entry which is preliminary data.</text>
</comment>
<evidence type="ECO:0000313" key="4">
    <source>
        <dbReference type="EMBL" id="KAK1286916.1"/>
    </source>
</evidence>
<dbReference type="PANTHER" id="PTHR11176">
    <property type="entry name" value="BOULE-RELATED"/>
    <property type="match status" value="1"/>
</dbReference>